<keyword evidence="2" id="KW-1185">Reference proteome</keyword>
<name>A0A919GHB9_9ACTN</name>
<gene>
    <name evidence="1" type="ORF">GCM10017771_11980</name>
</gene>
<reference evidence="1" key="2">
    <citation type="submission" date="2020-09" db="EMBL/GenBank/DDBJ databases">
        <authorList>
            <person name="Sun Q."/>
            <person name="Zhou Y."/>
        </authorList>
    </citation>
    <scope>NUCLEOTIDE SEQUENCE</scope>
    <source>
        <strain evidence="1">CGMCC 4.7403</strain>
    </source>
</reference>
<dbReference type="SUPFAM" id="SSF56112">
    <property type="entry name" value="Protein kinase-like (PK-like)"/>
    <property type="match status" value="1"/>
</dbReference>
<sequence>MTWSPFCYRRRGLPHSVEATGVGVEHAALSATPEADVYALGASLLISATGWRAVEYPDDAPRPVQREAVANGKRRPVKAPGELGELIDAMLSHAPEDRPTIYEVGKALS</sequence>
<dbReference type="Proteomes" id="UP000603227">
    <property type="component" value="Unassembled WGS sequence"/>
</dbReference>
<evidence type="ECO:0000313" key="2">
    <source>
        <dbReference type="Proteomes" id="UP000603227"/>
    </source>
</evidence>
<evidence type="ECO:0000313" key="1">
    <source>
        <dbReference type="EMBL" id="GHH83958.1"/>
    </source>
</evidence>
<accession>A0A919GHB9</accession>
<reference evidence="1" key="1">
    <citation type="journal article" date="2014" name="Int. J. Syst. Evol. Microbiol.">
        <title>Complete genome sequence of Corynebacterium casei LMG S-19264T (=DSM 44701T), isolated from a smear-ripened cheese.</title>
        <authorList>
            <consortium name="US DOE Joint Genome Institute (JGI-PGF)"/>
            <person name="Walter F."/>
            <person name="Albersmeier A."/>
            <person name="Kalinowski J."/>
            <person name="Ruckert C."/>
        </authorList>
    </citation>
    <scope>NUCLEOTIDE SEQUENCE</scope>
    <source>
        <strain evidence="1">CGMCC 4.7403</strain>
    </source>
</reference>
<dbReference type="Gene3D" id="1.10.510.10">
    <property type="entry name" value="Transferase(Phosphotransferase) domain 1"/>
    <property type="match status" value="1"/>
</dbReference>
<dbReference type="InterPro" id="IPR011009">
    <property type="entry name" value="Kinase-like_dom_sf"/>
</dbReference>
<comment type="caution">
    <text evidence="1">The sequence shown here is derived from an EMBL/GenBank/DDBJ whole genome shotgun (WGS) entry which is preliminary data.</text>
</comment>
<protein>
    <recommendedName>
        <fullName evidence="3">Protein kinase domain-containing protein</fullName>
    </recommendedName>
</protein>
<dbReference type="AlphaFoldDB" id="A0A919GHB9"/>
<evidence type="ECO:0008006" key="3">
    <source>
        <dbReference type="Google" id="ProtNLM"/>
    </source>
</evidence>
<dbReference type="EMBL" id="BNAT01000003">
    <property type="protein sequence ID" value="GHH83958.1"/>
    <property type="molecule type" value="Genomic_DNA"/>
</dbReference>
<proteinExistence type="predicted"/>
<organism evidence="1 2">
    <name type="scientific">Streptomyces capitiformicae</name>
    <dbReference type="NCBI Taxonomy" id="2014920"/>
    <lineage>
        <taxon>Bacteria</taxon>
        <taxon>Bacillati</taxon>
        <taxon>Actinomycetota</taxon>
        <taxon>Actinomycetes</taxon>
        <taxon>Kitasatosporales</taxon>
        <taxon>Streptomycetaceae</taxon>
        <taxon>Streptomyces</taxon>
    </lineage>
</organism>